<dbReference type="GO" id="GO:0016787">
    <property type="term" value="F:hydrolase activity"/>
    <property type="evidence" value="ECO:0007669"/>
    <property type="project" value="UniProtKB-ARBA"/>
</dbReference>
<gene>
    <name evidence="2" type="ORF">MNVM_17540</name>
</gene>
<dbReference type="Pfam" id="PF01663">
    <property type="entry name" value="Phosphodiest"/>
    <property type="match status" value="1"/>
</dbReference>
<dbReference type="SUPFAM" id="SSF53649">
    <property type="entry name" value="Alkaline phosphatase-like"/>
    <property type="match status" value="1"/>
</dbReference>
<dbReference type="Proteomes" id="UP000466997">
    <property type="component" value="Chromosome"/>
</dbReference>
<evidence type="ECO:0000256" key="1">
    <source>
        <dbReference type="SAM" id="SignalP"/>
    </source>
</evidence>
<dbReference type="RefSeq" id="WP_193466147.1">
    <property type="nucleotide sequence ID" value="NZ_AP022562.1"/>
</dbReference>
<sequence>MTTIKQFLCGATVAGMVAATGAAVGAPAGLSAVTADWLLAAEHVLLIGLDGVNLSKVLEYAYDDDSGFKTAMDQGITGAASLTNHTTLSGPSWSTILTGVWDDKHGVFNNLFRPEPYNQWPTVFNLIEYNKPEVDTTIISNWEYLNQLAGAGGYSVDNNIFVPAGDSPADSDALVTALTIAQILGTEDNPDDISSFLFSYQSQADHAGHSFAGGSEEYMQSIINLGANIQQILAAIAHVQSITGDDWSIILTTDHGHQQTVTLPGLSIGHGFQSPNETSSFVIFDQAGDDANDGSQSLGYSTVDITPTILSLFGIPLRSDFDGVSLVNDPAVLDGIVEPTDLKQSLLDALAMYGYPNIGNDITLAIRTVIGSVPYFLDKFVTEIDTFLQSIVDQDIFLISGLAEVAQQINEFFGGLTVNVTNTVAHGFAYLLGSGVIAPTDAPLPLPGAAEFTGSLESLLAGDTFTAPDIGDLDLSLLLDVDALLG</sequence>
<feature type="signal peptide" evidence="1">
    <location>
        <begin position="1"/>
        <end position="22"/>
    </location>
</feature>
<reference evidence="2 3" key="1">
    <citation type="journal article" date="2019" name="Emerg. Microbes Infect.">
        <title>Comprehensive subspecies identification of 175 nontuberculous mycobacteria species based on 7547 genomic profiles.</title>
        <authorList>
            <person name="Matsumoto Y."/>
            <person name="Kinjo T."/>
            <person name="Motooka D."/>
            <person name="Nabeya D."/>
            <person name="Jung N."/>
            <person name="Uechi K."/>
            <person name="Horii T."/>
            <person name="Iida T."/>
            <person name="Fujita J."/>
            <person name="Nakamura S."/>
        </authorList>
    </citation>
    <scope>NUCLEOTIDE SEQUENCE [LARGE SCALE GENOMIC DNA]</scope>
    <source>
        <strain evidence="2 3">JCM 6391</strain>
    </source>
</reference>
<dbReference type="AlphaFoldDB" id="A0A7I7JLL4"/>
<proteinExistence type="predicted"/>
<name>A0A7I7JLL4_9MYCO</name>
<evidence type="ECO:0000313" key="3">
    <source>
        <dbReference type="Proteomes" id="UP000466997"/>
    </source>
</evidence>
<dbReference type="EMBL" id="AP022562">
    <property type="protein sequence ID" value="BBX12673.1"/>
    <property type="molecule type" value="Genomic_DNA"/>
</dbReference>
<accession>A0A7I7JLL4</accession>
<protein>
    <recommendedName>
        <fullName evidence="4">Phosphodiesterase</fullName>
    </recommendedName>
</protein>
<dbReference type="KEGG" id="mnm:MNVM_17540"/>
<keyword evidence="1" id="KW-0732">Signal</keyword>
<feature type="chain" id="PRO_5038480049" description="Phosphodiesterase" evidence="1">
    <location>
        <begin position="23"/>
        <end position="486"/>
    </location>
</feature>
<evidence type="ECO:0000313" key="2">
    <source>
        <dbReference type="EMBL" id="BBX12673.1"/>
    </source>
</evidence>
<keyword evidence="3" id="KW-1185">Reference proteome</keyword>
<dbReference type="InterPro" id="IPR017850">
    <property type="entry name" value="Alkaline_phosphatase_core_sf"/>
</dbReference>
<dbReference type="PANTHER" id="PTHR10151">
    <property type="entry name" value="ECTONUCLEOTIDE PYROPHOSPHATASE/PHOSPHODIESTERASE"/>
    <property type="match status" value="1"/>
</dbReference>
<evidence type="ECO:0008006" key="4">
    <source>
        <dbReference type="Google" id="ProtNLM"/>
    </source>
</evidence>
<dbReference type="InterPro" id="IPR002591">
    <property type="entry name" value="Phosphodiest/P_Trfase"/>
</dbReference>
<organism evidence="2 3">
    <name type="scientific">Mycobacterium novum</name>
    <dbReference type="NCBI Taxonomy" id="2492438"/>
    <lineage>
        <taxon>Bacteria</taxon>
        <taxon>Bacillati</taxon>
        <taxon>Actinomycetota</taxon>
        <taxon>Actinomycetes</taxon>
        <taxon>Mycobacteriales</taxon>
        <taxon>Mycobacteriaceae</taxon>
        <taxon>Mycobacterium</taxon>
    </lineage>
</organism>
<dbReference type="Gene3D" id="3.40.720.10">
    <property type="entry name" value="Alkaline Phosphatase, subunit A"/>
    <property type="match status" value="2"/>
</dbReference>
<dbReference type="PANTHER" id="PTHR10151:SF120">
    <property type="entry name" value="BIS(5'-ADENOSYL)-TRIPHOSPHATASE"/>
    <property type="match status" value="1"/>
</dbReference>